<dbReference type="Pfam" id="PF18765">
    <property type="entry name" value="Polbeta"/>
    <property type="match status" value="1"/>
</dbReference>
<comment type="catalytic activity">
    <reaction evidence="2">
        <text>O-(5'-adenylyl)-L-tyrosyl-[protein] + ATP = O-[5'-(adenylyl-(5'-&gt;3')-adenylyl)]-L-tyrosyl-[protein] + diphosphate</text>
        <dbReference type="Rhea" id="RHEA:66528"/>
        <dbReference type="Rhea" id="RHEA-COMP:13846"/>
        <dbReference type="Rhea" id="RHEA-COMP:17046"/>
        <dbReference type="ChEBI" id="CHEBI:30616"/>
        <dbReference type="ChEBI" id="CHEBI:33019"/>
        <dbReference type="ChEBI" id="CHEBI:83624"/>
        <dbReference type="ChEBI" id="CHEBI:167160"/>
    </reaction>
</comment>
<feature type="domain" description="Polymerase beta nucleotidyltransferase" evidence="4">
    <location>
        <begin position="18"/>
        <end position="98"/>
    </location>
</feature>
<dbReference type="PANTHER" id="PTHR43852">
    <property type="entry name" value="NUCLEOTIDYLTRANSFERASE"/>
    <property type="match status" value="1"/>
</dbReference>
<comment type="catalytic activity">
    <reaction evidence="3">
        <text>L-tyrosyl-[protein] + ATP = O-(5'-adenylyl)-L-tyrosyl-[protein] + diphosphate</text>
        <dbReference type="Rhea" id="RHEA:54288"/>
        <dbReference type="Rhea" id="RHEA-COMP:10136"/>
        <dbReference type="Rhea" id="RHEA-COMP:13846"/>
        <dbReference type="ChEBI" id="CHEBI:30616"/>
        <dbReference type="ChEBI" id="CHEBI:33019"/>
        <dbReference type="ChEBI" id="CHEBI:46858"/>
        <dbReference type="ChEBI" id="CHEBI:83624"/>
        <dbReference type="EC" id="2.7.7.108"/>
    </reaction>
</comment>
<proteinExistence type="predicted"/>
<accession>A0A842YS22</accession>
<evidence type="ECO:0000256" key="3">
    <source>
        <dbReference type="ARBA" id="ARBA00048696"/>
    </source>
</evidence>
<dbReference type="EMBL" id="QKOF01000007">
    <property type="protein sequence ID" value="MBE2900894.1"/>
    <property type="molecule type" value="Genomic_DNA"/>
</dbReference>
<dbReference type="GO" id="GO:0070733">
    <property type="term" value="F:AMPylase activity"/>
    <property type="evidence" value="ECO:0007669"/>
    <property type="project" value="UniProtKB-EC"/>
</dbReference>
<dbReference type="OrthoDB" id="61846at2157"/>
<organism evidence="5 6">
    <name type="scientific">Methanothermobacter thermautotrophicus</name>
    <name type="common">Methanobacterium thermoformicicum</name>
    <dbReference type="NCBI Taxonomy" id="145262"/>
    <lineage>
        <taxon>Archaea</taxon>
        <taxon>Methanobacteriati</taxon>
        <taxon>Methanobacteriota</taxon>
        <taxon>Methanomada group</taxon>
        <taxon>Methanobacteria</taxon>
        <taxon>Methanobacteriales</taxon>
        <taxon>Methanobacteriaceae</taxon>
        <taxon>Methanothermobacter</taxon>
    </lineage>
</organism>
<dbReference type="Proteomes" id="UP000646659">
    <property type="component" value="Unassembled WGS sequence"/>
</dbReference>
<dbReference type="EC" id="2.7.7.108" evidence="1"/>
<dbReference type="SUPFAM" id="SSF81301">
    <property type="entry name" value="Nucleotidyltransferase"/>
    <property type="match status" value="1"/>
</dbReference>
<protein>
    <recommendedName>
        <fullName evidence="1">protein adenylyltransferase</fullName>
        <ecNumber evidence="1">2.7.7.108</ecNumber>
    </recommendedName>
</protein>
<dbReference type="AlphaFoldDB" id="A0A842YS22"/>
<evidence type="ECO:0000313" key="6">
    <source>
        <dbReference type="Proteomes" id="UP000646659"/>
    </source>
</evidence>
<evidence type="ECO:0000256" key="2">
    <source>
        <dbReference type="ARBA" id="ARBA00047518"/>
    </source>
</evidence>
<dbReference type="InterPro" id="IPR052930">
    <property type="entry name" value="TA_antitoxin_MntA"/>
</dbReference>
<dbReference type="CDD" id="cd05403">
    <property type="entry name" value="NT_KNTase_like"/>
    <property type="match status" value="1"/>
</dbReference>
<evidence type="ECO:0000256" key="1">
    <source>
        <dbReference type="ARBA" id="ARBA00034531"/>
    </source>
</evidence>
<sequence>MDSMKMVKKALNEIKATRGFERVKFIILYGSAAGDRMHSGSDIDLCIYYDGDMEEASDFRFRLLSKLPEVFDVQIFQVLPLYIRVEVLKGKVIYCEDETFLHDIAWETIKEFEAFKNRFYDYIGEKPIE</sequence>
<dbReference type="Gene3D" id="3.30.460.10">
    <property type="entry name" value="Beta Polymerase, domain 2"/>
    <property type="match status" value="1"/>
</dbReference>
<evidence type="ECO:0000313" key="5">
    <source>
        <dbReference type="EMBL" id="MBE2900894.1"/>
    </source>
</evidence>
<keyword evidence="5" id="KW-0808">Transferase</keyword>
<dbReference type="PANTHER" id="PTHR43852:SF3">
    <property type="entry name" value="NUCLEOTIDYLTRANSFERASE"/>
    <property type="match status" value="1"/>
</dbReference>
<evidence type="ECO:0000259" key="4">
    <source>
        <dbReference type="Pfam" id="PF18765"/>
    </source>
</evidence>
<reference evidence="5" key="1">
    <citation type="submission" date="2018-06" db="EMBL/GenBank/DDBJ databases">
        <title>Draft genome sequence of Methanothermobacter thermautotrophicus Strain WHS, a thermophilic, hydrogenotrophic methanogen isolated from Washburn Hot Springs in Yellowstone National Park, USA.</title>
        <authorList>
            <person name="Mckay L.J."/>
            <person name="Klingelsmith K."/>
            <person name="Inskeep W.P."/>
            <person name="Fields M.W."/>
        </authorList>
    </citation>
    <scope>NUCLEOTIDE SEQUENCE</scope>
    <source>
        <strain evidence="5">WHS</strain>
    </source>
</reference>
<name>A0A842YS22_METTF</name>
<dbReference type="RefSeq" id="WP_192962593.1">
    <property type="nucleotide sequence ID" value="NZ_QKOF01000007.1"/>
</dbReference>
<dbReference type="InterPro" id="IPR043519">
    <property type="entry name" value="NT_sf"/>
</dbReference>
<comment type="caution">
    <text evidence="5">The sequence shown here is derived from an EMBL/GenBank/DDBJ whole genome shotgun (WGS) entry which is preliminary data.</text>
</comment>
<gene>
    <name evidence="5" type="ORF">DNK57_08860</name>
</gene>
<dbReference type="InterPro" id="IPR041633">
    <property type="entry name" value="Polbeta"/>
</dbReference>